<protein>
    <submittedName>
        <fullName evidence="2">DUF3035 domain-containing protein</fullName>
    </submittedName>
</protein>
<dbReference type="Proteomes" id="UP000709466">
    <property type="component" value="Unassembled WGS sequence"/>
</dbReference>
<proteinExistence type="predicted"/>
<evidence type="ECO:0000313" key="2">
    <source>
        <dbReference type="EMBL" id="NIY71635.1"/>
    </source>
</evidence>
<dbReference type="InterPro" id="IPR021395">
    <property type="entry name" value="DUF3035"/>
</dbReference>
<keyword evidence="1" id="KW-0732">Signal</keyword>
<organism evidence="2 3">
    <name type="scientific">Marivivens donghaensis</name>
    <dbReference type="NCBI Taxonomy" id="1699413"/>
    <lineage>
        <taxon>Bacteria</taxon>
        <taxon>Pseudomonadati</taxon>
        <taxon>Pseudomonadota</taxon>
        <taxon>Alphaproteobacteria</taxon>
        <taxon>Rhodobacterales</taxon>
        <taxon>Paracoccaceae</taxon>
        <taxon>Marivivens group</taxon>
        <taxon>Marivivens</taxon>
    </lineage>
</organism>
<dbReference type="RefSeq" id="WP_167636617.1">
    <property type="nucleotide sequence ID" value="NZ_JAATOP010000002.1"/>
</dbReference>
<name>A0ABX0VVZ7_9RHOB</name>
<accession>A0ABX0VVZ7</accession>
<gene>
    <name evidence="2" type="ORF">HCZ30_04205</name>
</gene>
<evidence type="ECO:0000313" key="3">
    <source>
        <dbReference type="Proteomes" id="UP000709466"/>
    </source>
</evidence>
<sequence length="165" mass="17425">MRAISLAVVAMLALSACGGGDKSLHNTSSLQSGPDEFSVLPYKPLEMPQSMALLPPPNPNGINLADPTPIADAMIALGGNPNGGIAGDAALIAQATRYGTDGTVRQTLASEDERYRWTRRNLGLFNIFAKDRYFSAYNGMALDPYAELERFGAAGVTVPSAPPQQ</sequence>
<comment type="caution">
    <text evidence="2">The sequence shown here is derived from an EMBL/GenBank/DDBJ whole genome shotgun (WGS) entry which is preliminary data.</text>
</comment>
<dbReference type="Pfam" id="PF11233">
    <property type="entry name" value="DUF3035"/>
    <property type="match status" value="1"/>
</dbReference>
<dbReference type="EMBL" id="JAATOP010000002">
    <property type="protein sequence ID" value="NIY71635.1"/>
    <property type="molecule type" value="Genomic_DNA"/>
</dbReference>
<feature type="signal peptide" evidence="1">
    <location>
        <begin position="1"/>
        <end position="18"/>
    </location>
</feature>
<keyword evidence="3" id="KW-1185">Reference proteome</keyword>
<evidence type="ECO:0000256" key="1">
    <source>
        <dbReference type="SAM" id="SignalP"/>
    </source>
</evidence>
<reference evidence="2 3" key="1">
    <citation type="submission" date="2020-03" db="EMBL/GenBank/DDBJ databases">
        <title>Bacterial isolates of synthetic phycosphere.</title>
        <authorList>
            <person name="Fu H."/>
            <person name="Moran M.A."/>
        </authorList>
    </citation>
    <scope>NUCLEOTIDE SEQUENCE [LARGE SCALE GENOMIC DNA]</scope>
    <source>
        <strain evidence="2 3">HF1</strain>
    </source>
</reference>
<dbReference type="PROSITE" id="PS51257">
    <property type="entry name" value="PROKAR_LIPOPROTEIN"/>
    <property type="match status" value="1"/>
</dbReference>
<feature type="chain" id="PRO_5046403522" evidence="1">
    <location>
        <begin position="19"/>
        <end position="165"/>
    </location>
</feature>